<feature type="transmembrane region" description="Helical" evidence="5">
    <location>
        <begin position="185"/>
        <end position="207"/>
    </location>
</feature>
<dbReference type="RefSeq" id="WP_211310801.1">
    <property type="nucleotide sequence ID" value="NZ_QJKC01000038.1"/>
</dbReference>
<evidence type="ECO:0000259" key="7">
    <source>
        <dbReference type="PROSITE" id="PS50112"/>
    </source>
</evidence>
<keyword evidence="10" id="KW-1185">Reference proteome</keyword>
<dbReference type="GO" id="GO:0004888">
    <property type="term" value="F:transmembrane signaling receptor activity"/>
    <property type="evidence" value="ECO:0007669"/>
    <property type="project" value="TreeGrafter"/>
</dbReference>
<dbReference type="GO" id="GO:0007165">
    <property type="term" value="P:signal transduction"/>
    <property type="evidence" value="ECO:0007669"/>
    <property type="project" value="UniProtKB-KW"/>
</dbReference>
<dbReference type="AlphaFoldDB" id="A0A318IRP0"/>
<dbReference type="GO" id="GO:0005886">
    <property type="term" value="C:plasma membrane"/>
    <property type="evidence" value="ECO:0007669"/>
    <property type="project" value="TreeGrafter"/>
</dbReference>
<accession>A0A318IRP0</accession>
<evidence type="ECO:0000256" key="2">
    <source>
        <dbReference type="ARBA" id="ARBA00029447"/>
    </source>
</evidence>
<feature type="domain" description="PAS" evidence="7">
    <location>
        <begin position="399"/>
        <end position="441"/>
    </location>
</feature>
<dbReference type="InterPro" id="IPR004089">
    <property type="entry name" value="MCPsignal_dom"/>
</dbReference>
<dbReference type="Pfam" id="PF00015">
    <property type="entry name" value="MCPsignal"/>
    <property type="match status" value="1"/>
</dbReference>
<keyword evidence="5" id="KW-0472">Membrane</keyword>
<feature type="domain" description="HAMP" evidence="8">
    <location>
        <begin position="561"/>
        <end position="613"/>
    </location>
</feature>
<dbReference type="PROSITE" id="PS50885">
    <property type="entry name" value="HAMP"/>
    <property type="match status" value="1"/>
</dbReference>
<dbReference type="InterPro" id="IPR051310">
    <property type="entry name" value="MCP_chemotaxis"/>
</dbReference>
<dbReference type="InterPro" id="IPR035965">
    <property type="entry name" value="PAS-like_dom_sf"/>
</dbReference>
<dbReference type="InterPro" id="IPR047347">
    <property type="entry name" value="YvaQ-like_sensor"/>
</dbReference>
<dbReference type="Pfam" id="PF12729">
    <property type="entry name" value="4HB_MCP_1"/>
    <property type="match status" value="1"/>
</dbReference>
<keyword evidence="5" id="KW-1133">Transmembrane helix</keyword>
<dbReference type="PROSITE" id="PS50112">
    <property type="entry name" value="PAS"/>
    <property type="match status" value="1"/>
</dbReference>
<dbReference type="Pfam" id="PF13188">
    <property type="entry name" value="PAS_8"/>
    <property type="match status" value="2"/>
</dbReference>
<keyword evidence="3" id="KW-0807">Transducer</keyword>
<dbReference type="InterPro" id="IPR000014">
    <property type="entry name" value="PAS"/>
</dbReference>
<dbReference type="InterPro" id="IPR003660">
    <property type="entry name" value="HAMP_dom"/>
</dbReference>
<reference evidence="9 10" key="1">
    <citation type="submission" date="2018-05" db="EMBL/GenBank/DDBJ databases">
        <title>Genomic Encyclopedia of Type Strains, Phase IV (KMG-IV): sequencing the most valuable type-strain genomes for metagenomic binning, comparative biology and taxonomic classification.</title>
        <authorList>
            <person name="Goeker M."/>
        </authorList>
    </citation>
    <scope>NUCLEOTIDE SEQUENCE [LARGE SCALE GENOMIC DNA]</scope>
    <source>
        <strain evidence="9 10">DSM 25134</strain>
    </source>
</reference>
<keyword evidence="1" id="KW-0488">Methylation</keyword>
<dbReference type="CDD" id="cd11386">
    <property type="entry name" value="MCP_signal"/>
    <property type="match status" value="1"/>
</dbReference>
<evidence type="ECO:0000313" key="10">
    <source>
        <dbReference type="Proteomes" id="UP000248395"/>
    </source>
</evidence>
<gene>
    <name evidence="9" type="ORF">DFR38_1388</name>
</gene>
<comment type="similarity">
    <text evidence="2">Belongs to the methyl-accepting chemotaxis (MCP) protein family.</text>
</comment>
<dbReference type="CDD" id="cd19411">
    <property type="entry name" value="MCP2201-like_sensor"/>
    <property type="match status" value="1"/>
</dbReference>
<dbReference type="SUPFAM" id="SSF55785">
    <property type="entry name" value="PYP-like sensor domain (PAS domain)"/>
    <property type="match status" value="1"/>
</dbReference>
<evidence type="ECO:0000256" key="4">
    <source>
        <dbReference type="SAM" id="MobiDB-lite"/>
    </source>
</evidence>
<feature type="domain" description="Methyl-accepting transducer" evidence="6">
    <location>
        <begin position="618"/>
        <end position="847"/>
    </location>
</feature>
<evidence type="ECO:0000256" key="1">
    <source>
        <dbReference type="ARBA" id="ARBA00022481"/>
    </source>
</evidence>
<dbReference type="Proteomes" id="UP000248395">
    <property type="component" value="Unassembled WGS sequence"/>
</dbReference>
<dbReference type="FunFam" id="1.10.287.950:FF:000002">
    <property type="entry name" value="Methyl-accepting chemotaxis protein"/>
    <property type="match status" value="1"/>
</dbReference>
<dbReference type="GO" id="GO:0006935">
    <property type="term" value="P:chemotaxis"/>
    <property type="evidence" value="ECO:0007669"/>
    <property type="project" value="TreeGrafter"/>
</dbReference>
<evidence type="ECO:0000259" key="8">
    <source>
        <dbReference type="PROSITE" id="PS50885"/>
    </source>
</evidence>
<name>A0A318IRP0_9NEIS</name>
<evidence type="ECO:0000313" key="9">
    <source>
        <dbReference type="EMBL" id="PXX38015.1"/>
    </source>
</evidence>
<dbReference type="PANTHER" id="PTHR43531">
    <property type="entry name" value="PROTEIN ICFG"/>
    <property type="match status" value="1"/>
</dbReference>
<dbReference type="Gene3D" id="1.10.287.950">
    <property type="entry name" value="Methyl-accepting chemotaxis protein"/>
    <property type="match status" value="1"/>
</dbReference>
<dbReference type="PROSITE" id="PS50111">
    <property type="entry name" value="CHEMOTAXIS_TRANSDUC_2"/>
    <property type="match status" value="1"/>
</dbReference>
<comment type="caution">
    <text evidence="9">The sequence shown here is derived from an EMBL/GenBank/DDBJ whole genome shotgun (WGS) entry which is preliminary data.</text>
</comment>
<dbReference type="SMART" id="SM00283">
    <property type="entry name" value="MA"/>
    <property type="match status" value="1"/>
</dbReference>
<dbReference type="EMBL" id="QJKC01000038">
    <property type="protein sequence ID" value="PXX38015.1"/>
    <property type="molecule type" value="Genomic_DNA"/>
</dbReference>
<organism evidence="9 10">
    <name type="scientific">Aquitalea magnusonii</name>
    <dbReference type="NCBI Taxonomy" id="332411"/>
    <lineage>
        <taxon>Bacteria</taxon>
        <taxon>Pseudomonadati</taxon>
        <taxon>Pseudomonadota</taxon>
        <taxon>Betaproteobacteria</taxon>
        <taxon>Neisseriales</taxon>
        <taxon>Chromobacteriaceae</taxon>
        <taxon>Aquitalea</taxon>
    </lineage>
</organism>
<dbReference type="InterPro" id="IPR024478">
    <property type="entry name" value="HlyB_4HB_MCP"/>
</dbReference>
<dbReference type="Pfam" id="PF18947">
    <property type="entry name" value="HAMP_2"/>
    <property type="match status" value="1"/>
</dbReference>
<feature type="compositionally biased region" description="Polar residues" evidence="4">
    <location>
        <begin position="889"/>
        <end position="901"/>
    </location>
</feature>
<evidence type="ECO:0000256" key="5">
    <source>
        <dbReference type="SAM" id="Phobius"/>
    </source>
</evidence>
<protein>
    <submittedName>
        <fullName evidence="9">Methyl-accepting chemotaxis sensory transducer</fullName>
    </submittedName>
</protein>
<keyword evidence="5" id="KW-0812">Transmembrane</keyword>
<evidence type="ECO:0000256" key="3">
    <source>
        <dbReference type="PROSITE-ProRule" id="PRU00284"/>
    </source>
</evidence>
<sequence>MNNMKVSHRLLLGFGLLVVVIIAAMALAIAQIHSLRSDIDEIASIHVPRAAEANKVVDNVNNTARATRTLLLSKDPVVLEQQQKQIDESLTLISRQMSSLSSGVPAEGQGLFDRLRTVEASYRQQLAVFRQHLVAGQEEEAKSYLLQTLRATQLDYLKAADDYIKFEEGLSRQVAQGTLERANGAVALLNALMAAAVLIAVLAGWLISRSLLRQIGGEPAAAVKLMQELAAGEVTTELKVAANDNSSLFAYIRQAADKAVENIRVRNALDNAATNMMIADANFNVVYANQSVINMFAQAESDIRRDLPQFTARSLLGSNIDQFHRNPAHQRGLMQQLRNPHQSTIHVGGRTFQLILTPINGRSGERLGYGVEWIDRTAELAQQAIEQQRIDAERAVAAENARIRSALDNVTTNVMIADNERNIIYVNHSVLEMLATAEADLRKALPNFSARHVLGSSMDIFHRNPAHQRDLLANLRSTYKAEIAVGGRHFSLTANPVFGSEGERLGTVVEWKDRTGEVLIEKEVEAIVSAAGKGDYASRLVVEGKTGFFRVLSEGVNQLLSVTSQALGDIAIVLGGLAQGDLTRTIKNDYEGMLGQLKSDTNATVERLRSIVGNIQESTEAINTASQEIAAGNSNLSSRTEQQAASLEETASSMEEITSTVRQNAENAKKANSLAIGASDIAARGGQVVGNVVSTMNEINDSAKKIVDIISVIDGIAFQTNILALNAAVEAARAGEQGRGFAVVASEVRNLAQRSAAAAKEIKLLIGNSVDKVESGSRLVDEAGRTMEEIVSSIRRVADIMSDISAASIEQSSGIEQVNLAVTQMDENTQKNAALVEQAAAAAESLEEQARHLMEAVSIFRLDGSPVARLSAPKAPRGQEHGQHARLQAPSQQVKPVSSRSALHAERIKTLPGPAQHDDEWEEF</sequence>
<dbReference type="SMART" id="SM00091">
    <property type="entry name" value="PAS"/>
    <property type="match status" value="2"/>
</dbReference>
<evidence type="ECO:0000259" key="6">
    <source>
        <dbReference type="PROSITE" id="PS50111"/>
    </source>
</evidence>
<feature type="region of interest" description="Disordered" evidence="4">
    <location>
        <begin position="870"/>
        <end position="924"/>
    </location>
</feature>
<proteinExistence type="inferred from homology"/>
<dbReference type="PANTHER" id="PTHR43531:SF14">
    <property type="entry name" value="METHYL-ACCEPTING CHEMOTAXIS PROTEIN I-RELATED"/>
    <property type="match status" value="1"/>
</dbReference>
<dbReference type="FunFam" id="3.30.450.20:FF:000075">
    <property type="entry name" value="Methyl-accepting chemotaxis protein"/>
    <property type="match status" value="2"/>
</dbReference>
<dbReference type="Gene3D" id="3.30.450.20">
    <property type="entry name" value="PAS domain"/>
    <property type="match status" value="2"/>
</dbReference>
<dbReference type="SUPFAM" id="SSF58104">
    <property type="entry name" value="Methyl-accepting chemotaxis protein (MCP) signaling domain"/>
    <property type="match status" value="1"/>
</dbReference>